<reference evidence="4" key="1">
    <citation type="submission" date="2018-09" db="EMBL/GenBank/DDBJ databases">
        <authorList>
            <person name="Zhu H."/>
        </authorList>
    </citation>
    <scope>NUCLEOTIDE SEQUENCE [LARGE SCALE GENOMIC DNA]</scope>
    <source>
        <strain evidence="4">K1S02-23</strain>
    </source>
</reference>
<feature type="compositionally biased region" description="Basic and acidic residues" evidence="1">
    <location>
        <begin position="701"/>
        <end position="713"/>
    </location>
</feature>
<evidence type="ECO:0000256" key="1">
    <source>
        <dbReference type="SAM" id="MobiDB-lite"/>
    </source>
</evidence>
<feature type="transmembrane region" description="Helical" evidence="2">
    <location>
        <begin position="505"/>
        <end position="530"/>
    </location>
</feature>
<keyword evidence="2" id="KW-0812">Transmembrane</keyword>
<dbReference type="InterPro" id="IPR011385">
    <property type="entry name" value="Site-sp_rcmbase"/>
</dbReference>
<organism evidence="3 4">
    <name type="scientific">Noviherbaspirillum sedimenti</name>
    <dbReference type="NCBI Taxonomy" id="2320865"/>
    <lineage>
        <taxon>Bacteria</taxon>
        <taxon>Pseudomonadati</taxon>
        <taxon>Pseudomonadota</taxon>
        <taxon>Betaproteobacteria</taxon>
        <taxon>Burkholderiales</taxon>
        <taxon>Oxalobacteraceae</taxon>
        <taxon>Noviherbaspirillum</taxon>
    </lineage>
</organism>
<feature type="transmembrane region" description="Helical" evidence="2">
    <location>
        <begin position="197"/>
        <end position="214"/>
    </location>
</feature>
<keyword evidence="2" id="KW-0472">Membrane</keyword>
<dbReference type="EMBL" id="QYUQ01000002">
    <property type="protein sequence ID" value="RJG01662.1"/>
    <property type="molecule type" value="Genomic_DNA"/>
</dbReference>
<evidence type="ECO:0000313" key="3">
    <source>
        <dbReference type="EMBL" id="RJG01662.1"/>
    </source>
</evidence>
<comment type="caution">
    <text evidence="3">The sequence shown here is derived from an EMBL/GenBank/DDBJ whole genome shotgun (WGS) entry which is preliminary data.</text>
</comment>
<keyword evidence="4" id="KW-1185">Reference proteome</keyword>
<protein>
    <submittedName>
        <fullName evidence="3">Preprotein translocase subunit TatB</fullName>
    </submittedName>
</protein>
<dbReference type="Proteomes" id="UP000266327">
    <property type="component" value="Unassembled WGS sequence"/>
</dbReference>
<feature type="transmembrane region" description="Helical" evidence="2">
    <location>
        <begin position="572"/>
        <end position="592"/>
    </location>
</feature>
<gene>
    <name evidence="3" type="ORF">D3878_08750</name>
</gene>
<dbReference type="AlphaFoldDB" id="A0A3A3G590"/>
<feature type="transmembrane region" description="Helical" evidence="2">
    <location>
        <begin position="371"/>
        <end position="389"/>
    </location>
</feature>
<feature type="region of interest" description="Disordered" evidence="1">
    <location>
        <begin position="686"/>
        <end position="713"/>
    </location>
</feature>
<feature type="transmembrane region" description="Helical" evidence="2">
    <location>
        <begin position="395"/>
        <end position="417"/>
    </location>
</feature>
<feature type="compositionally biased region" description="Low complexity" evidence="1">
    <location>
        <begin position="688"/>
        <end position="699"/>
    </location>
</feature>
<keyword evidence="2" id="KW-1133">Transmembrane helix</keyword>
<dbReference type="PIRSF" id="PIRSF015380">
    <property type="entry name" value="Site-sp_rcmb"/>
    <property type="match status" value="1"/>
</dbReference>
<sequence>MKIIFLRLWVMCRRLCGGTQHRRDRHVRYERQAESLLRQANPFASWNERANWMIDVAAWLRHVPRSGMLPPADAGELRRQRLLLLLDWLDGQRDARRLVQTTLQKTLREAAGPELFSATGLPREPAFFSELGERIVKFILPRPPAQQDLSALFAAMFPDPADADWLLGLDHLTLGRLARLCIDEGILHAYIRQIDEALTYLAAMIVAVGISPAFRQRLDPKVPLQSTPFMALKRELENFCLSRQHDVAALRSVKMLVAVCQAQTDRIYADLDEHGVSVGLVYSVERMRAQLVRIGRLLDLRTATLLTPQGAGQVQALLADLIRAQHARDSVPALVRRSFSLLARKLVERNAGQGEHYIARNRIEYRAMLKAAYVGGIITAFTVLAKLAMASTGQAGFIAGLSASLTYAASFVLITALGGVLATRQPAVTAPALAARMGDLDSREGLRGLLQETAWLLRSQAAAVFGNLIAVIPVMAVLAGAVLLFTGTPPLDPAKAQASLQSLSLFGMTPLYAALTGGLLWLSSLVASFVDNWFALRQLRASLAHHRRLVHALGAARAERLARWAERHVSSLAGNLSLAFLLGMGPVVMQFFGLGLDVRHVTLSTGTLVAAAASLGWASMASSEFWLAVLGIAAIGLLNVGVAFGCALALALRAREVPDRIRRLVFSSVLRRFARSPRSFLFPREQEAGGVAQAAPAAAFEDERRKRSGSDGA</sequence>
<feature type="transmembrane region" description="Helical" evidence="2">
    <location>
        <begin position="464"/>
        <end position="485"/>
    </location>
</feature>
<evidence type="ECO:0000256" key="2">
    <source>
        <dbReference type="SAM" id="Phobius"/>
    </source>
</evidence>
<evidence type="ECO:0000313" key="4">
    <source>
        <dbReference type="Proteomes" id="UP000266327"/>
    </source>
</evidence>
<proteinExistence type="predicted"/>
<feature type="transmembrane region" description="Helical" evidence="2">
    <location>
        <begin position="625"/>
        <end position="652"/>
    </location>
</feature>
<dbReference type="Pfam" id="PF10136">
    <property type="entry name" value="SpecificRecomb"/>
    <property type="match status" value="1"/>
</dbReference>
<dbReference type="OrthoDB" id="5688397at2"/>
<accession>A0A3A3G590</accession>
<dbReference type="RefSeq" id="WP_119785117.1">
    <property type="nucleotide sequence ID" value="NZ_QYUQ01000002.1"/>
</dbReference>
<name>A0A3A3G590_9BURK</name>